<dbReference type="eggNOG" id="ENOG502S1HF">
    <property type="taxonomic scope" value="Eukaryota"/>
</dbReference>
<evidence type="ECO:0000259" key="2">
    <source>
        <dbReference type="Pfam" id="PF13409"/>
    </source>
</evidence>
<dbReference type="Pfam" id="PF13409">
    <property type="entry name" value="GST_N_2"/>
    <property type="match status" value="1"/>
</dbReference>
<feature type="domain" description="CxC6 like cysteine cluster associated with KDZ" evidence="4">
    <location>
        <begin position="574"/>
        <end position="639"/>
    </location>
</feature>
<feature type="domain" description="Glutathione S-transferase UstS-like C-terminal" evidence="5">
    <location>
        <begin position="128"/>
        <end position="221"/>
    </location>
</feature>
<dbReference type="Pfam" id="PF18718">
    <property type="entry name" value="CxC5"/>
    <property type="match status" value="1"/>
</dbReference>
<dbReference type="RefSeq" id="XP_001830943.1">
    <property type="nucleotide sequence ID" value="XM_001830891.1"/>
</dbReference>
<gene>
    <name evidence="6" type="ORF">CC1G_02394</name>
</gene>
<dbReference type="InterPro" id="IPR004045">
    <property type="entry name" value="Glutathione_S-Trfase_N"/>
</dbReference>
<evidence type="ECO:0000259" key="3">
    <source>
        <dbReference type="Pfam" id="PF18718"/>
    </source>
</evidence>
<feature type="compositionally biased region" description="Low complexity" evidence="1">
    <location>
        <begin position="724"/>
        <end position="733"/>
    </location>
</feature>
<sequence length="915" mass="104592">MIIFYDLTSSLEPKLTWDHRSWTARLMLNYTGIPYATRWIDYPEIEPTNKQYGLQQPTHGGQGNADGSEQYTLPVIYDEETDVAVAGCFDIARYLDEKWSTMGSKSQSAPPRRPTYAKPKFIPDGTDTLQAAFADATFQALKPGILLLLPLVVTILHPESQRHYLKERCMLYYGGEMDSEEGMLAELSGEKSLEMWRVFREGLDRIDGWFRRNEVGSMSMSMSASSDAVFDRILIHFHIYPRPKSARSMDAVFQALSSYGDDKILEKLTRYILFSRYCRDEIILAQPPTSLPNEVPQDLPPSVVQFLIKSCGMSEEEVEQCWEHMGAMIWELPVLDDDEIRRTFLTHGVENGFPFQKALWPPSQMCLNPGCNRTSKGRKMQVAEQRKVILYTLSHGPVPTWCVHLKCLDCKTTYFHDYSVQNQERRYYDQLPNALQVADHHFVEYRLVQMWKANMNLAWMSASNCAATYKQMFTNEITSNFPKEWGFEVSLSGRHVYDAFTLSSLLEFYQLHEKTALVVPHDGEQANRFDSAVRQRNQQIRDFGQPALGHACSKCVRLYPATDTRAGYQVSAVVMDGITIGRPRCREPHCPIPLANIRNDKYCPEHADKGATCVVKGCKTKAEKGFRTCADARHRHTEELHRLRTAEANFPNKGRKERSRMAKENSKAASVDVGTPGEDRDVDGDEDGSEDGVSDDEITVEFVDGQAFEATIKPPTQAQQAEATVGQQTTDVQDTPLPEDILQAQFGRAWTHNEQILVCPCGIILARETFLFAESMPACADFIERTFKQHPFPDHIIFDNNCNLAKHVKDRDAFKNTGLAVDVFHFKCKHSKTDTFCQEHCNPHLFPELRGEGGKEWYFNTSIAEQTNAWLGGFQSICREMTPERYDFFLDEMILMRNRYMMQKLKRNPNVIIYS</sequence>
<feature type="region of interest" description="Disordered" evidence="1">
    <location>
        <begin position="713"/>
        <end position="733"/>
    </location>
</feature>
<organism evidence="6 7">
    <name type="scientific">Coprinopsis cinerea (strain Okayama-7 / 130 / ATCC MYA-4618 / FGSC 9003)</name>
    <name type="common">Inky cap fungus</name>
    <name type="synonym">Hormographiella aspergillata</name>
    <dbReference type="NCBI Taxonomy" id="240176"/>
    <lineage>
        <taxon>Eukaryota</taxon>
        <taxon>Fungi</taxon>
        <taxon>Dikarya</taxon>
        <taxon>Basidiomycota</taxon>
        <taxon>Agaricomycotina</taxon>
        <taxon>Agaricomycetes</taxon>
        <taxon>Agaricomycetidae</taxon>
        <taxon>Agaricales</taxon>
        <taxon>Agaricineae</taxon>
        <taxon>Psathyrellaceae</taxon>
        <taxon>Coprinopsis</taxon>
    </lineage>
</organism>
<dbReference type="SUPFAM" id="SSF52833">
    <property type="entry name" value="Thioredoxin-like"/>
    <property type="match status" value="1"/>
</dbReference>
<dbReference type="AlphaFoldDB" id="A8N7Y7"/>
<evidence type="ECO:0000259" key="5">
    <source>
        <dbReference type="Pfam" id="PF22041"/>
    </source>
</evidence>
<dbReference type="InterPro" id="IPR054416">
    <property type="entry name" value="GST_UstS-like_C"/>
</dbReference>
<dbReference type="OMA" id="ASNCANI"/>
<reference evidence="6 7" key="1">
    <citation type="journal article" date="2010" name="Proc. Natl. Acad. Sci. U.S.A.">
        <title>Insights into evolution of multicellular fungi from the assembled chromosomes of the mushroom Coprinopsis cinerea (Coprinus cinereus).</title>
        <authorList>
            <person name="Stajich J.E."/>
            <person name="Wilke S.K."/>
            <person name="Ahren D."/>
            <person name="Au C.H."/>
            <person name="Birren B.W."/>
            <person name="Borodovsky M."/>
            <person name="Burns C."/>
            <person name="Canback B."/>
            <person name="Casselton L.A."/>
            <person name="Cheng C.K."/>
            <person name="Deng J."/>
            <person name="Dietrich F.S."/>
            <person name="Fargo D.C."/>
            <person name="Farman M.L."/>
            <person name="Gathman A.C."/>
            <person name="Goldberg J."/>
            <person name="Guigo R."/>
            <person name="Hoegger P.J."/>
            <person name="Hooker J.B."/>
            <person name="Huggins A."/>
            <person name="James T.Y."/>
            <person name="Kamada T."/>
            <person name="Kilaru S."/>
            <person name="Kodira C."/>
            <person name="Kues U."/>
            <person name="Kupfer D."/>
            <person name="Kwan H.S."/>
            <person name="Lomsadze A."/>
            <person name="Li W."/>
            <person name="Lilly W.W."/>
            <person name="Ma L.J."/>
            <person name="Mackey A.J."/>
            <person name="Manning G."/>
            <person name="Martin F."/>
            <person name="Muraguchi H."/>
            <person name="Natvig D.O."/>
            <person name="Palmerini H."/>
            <person name="Ramesh M.A."/>
            <person name="Rehmeyer C.J."/>
            <person name="Roe B.A."/>
            <person name="Shenoy N."/>
            <person name="Stanke M."/>
            <person name="Ter-Hovhannisyan V."/>
            <person name="Tunlid A."/>
            <person name="Velagapudi R."/>
            <person name="Vision T.J."/>
            <person name="Zeng Q."/>
            <person name="Zolan M.E."/>
            <person name="Pukkila P.J."/>
        </authorList>
    </citation>
    <scope>NUCLEOTIDE SEQUENCE [LARGE SCALE GENOMIC DNA]</scope>
    <source>
        <strain evidence="7">Okayama-7 / 130 / ATCC MYA-4618 / FGSC 9003</strain>
    </source>
</reference>
<feature type="compositionally biased region" description="Acidic residues" evidence="1">
    <location>
        <begin position="680"/>
        <end position="696"/>
    </location>
</feature>
<dbReference type="Pfam" id="PF22041">
    <property type="entry name" value="GST_C_7"/>
    <property type="match status" value="1"/>
</dbReference>
<dbReference type="VEuPathDB" id="FungiDB:CC1G_02394"/>
<dbReference type="KEGG" id="cci:CC1G_02394"/>
<accession>A8N7Y7</accession>
<protein>
    <recommendedName>
        <fullName evidence="8">GST N-terminal domain-containing protein</fullName>
    </recommendedName>
</protein>
<dbReference type="Pfam" id="PF18721">
    <property type="entry name" value="CxC6"/>
    <property type="match status" value="1"/>
</dbReference>
<feature type="domain" description="CxC5 like cysteine cluster associated with KDZ" evidence="3">
    <location>
        <begin position="358"/>
        <end position="473"/>
    </location>
</feature>
<evidence type="ECO:0008006" key="8">
    <source>
        <dbReference type="Google" id="ProtNLM"/>
    </source>
</evidence>
<comment type="caution">
    <text evidence="6">The sequence shown here is derived from an EMBL/GenBank/DDBJ whole genome shotgun (WGS) entry which is preliminary data.</text>
</comment>
<dbReference type="GeneID" id="6007396"/>
<evidence type="ECO:0000313" key="6">
    <source>
        <dbReference type="EMBL" id="EAU91007.1"/>
    </source>
</evidence>
<proteinExistence type="predicted"/>
<feature type="region of interest" description="Disordered" evidence="1">
    <location>
        <begin position="640"/>
        <end position="696"/>
    </location>
</feature>
<evidence type="ECO:0000256" key="1">
    <source>
        <dbReference type="SAM" id="MobiDB-lite"/>
    </source>
</evidence>
<evidence type="ECO:0000259" key="4">
    <source>
        <dbReference type="Pfam" id="PF18721"/>
    </source>
</evidence>
<dbReference type="OrthoDB" id="3055037at2759"/>
<dbReference type="InterPro" id="IPR040898">
    <property type="entry name" value="CxC6"/>
</dbReference>
<dbReference type="InterPro" id="IPR036249">
    <property type="entry name" value="Thioredoxin-like_sf"/>
</dbReference>
<dbReference type="Proteomes" id="UP000001861">
    <property type="component" value="Unassembled WGS sequence"/>
</dbReference>
<feature type="domain" description="GST N-terminal" evidence="2">
    <location>
        <begin position="21"/>
        <end position="97"/>
    </location>
</feature>
<dbReference type="EMBL" id="AACS02000003">
    <property type="protein sequence ID" value="EAU91007.1"/>
    <property type="molecule type" value="Genomic_DNA"/>
</dbReference>
<dbReference type="InParanoid" id="A8N7Y7"/>
<keyword evidence="7" id="KW-1185">Reference proteome</keyword>
<name>A8N7Y7_COPC7</name>
<dbReference type="Gene3D" id="1.20.1050.10">
    <property type="match status" value="1"/>
</dbReference>
<dbReference type="InterPro" id="IPR041539">
    <property type="entry name" value="CxC5"/>
</dbReference>
<evidence type="ECO:0000313" key="7">
    <source>
        <dbReference type="Proteomes" id="UP000001861"/>
    </source>
</evidence>
<dbReference type="Gene3D" id="3.40.30.10">
    <property type="entry name" value="Glutaredoxin"/>
    <property type="match status" value="1"/>
</dbReference>